<keyword evidence="3" id="KW-0964">Secreted</keyword>
<dbReference type="InterPro" id="IPR001087">
    <property type="entry name" value="GDSL"/>
</dbReference>
<dbReference type="GO" id="GO:0005576">
    <property type="term" value="C:extracellular region"/>
    <property type="evidence" value="ECO:0007669"/>
    <property type="project" value="UniProtKB-SubCell"/>
</dbReference>
<name>A0A2N9HZN5_FAGSY</name>
<evidence type="ECO:0000256" key="6">
    <source>
        <dbReference type="ARBA" id="ARBA00022963"/>
    </source>
</evidence>
<dbReference type="InterPro" id="IPR035669">
    <property type="entry name" value="SGNH_plant_lipase-like"/>
</dbReference>
<keyword evidence="4 9" id="KW-0732">Signal</keyword>
<evidence type="ECO:0000313" key="10">
    <source>
        <dbReference type="EMBL" id="SPD17204.1"/>
    </source>
</evidence>
<feature type="compositionally biased region" description="Low complexity" evidence="8">
    <location>
        <begin position="361"/>
        <end position="370"/>
    </location>
</feature>
<feature type="compositionally biased region" description="Basic and acidic residues" evidence="8">
    <location>
        <begin position="408"/>
        <end position="423"/>
    </location>
</feature>
<organism evidence="10">
    <name type="scientific">Fagus sylvatica</name>
    <name type="common">Beechnut</name>
    <dbReference type="NCBI Taxonomy" id="28930"/>
    <lineage>
        <taxon>Eukaryota</taxon>
        <taxon>Viridiplantae</taxon>
        <taxon>Streptophyta</taxon>
        <taxon>Embryophyta</taxon>
        <taxon>Tracheophyta</taxon>
        <taxon>Spermatophyta</taxon>
        <taxon>Magnoliopsida</taxon>
        <taxon>eudicotyledons</taxon>
        <taxon>Gunneridae</taxon>
        <taxon>Pentapetalae</taxon>
        <taxon>rosids</taxon>
        <taxon>fabids</taxon>
        <taxon>Fagales</taxon>
        <taxon>Fagaceae</taxon>
        <taxon>Fagus</taxon>
    </lineage>
</organism>
<comment type="similarity">
    <text evidence="2">Belongs to the 'GDSL' lipolytic enzyme family.</text>
</comment>
<keyword evidence="7" id="KW-0443">Lipid metabolism</keyword>
<gene>
    <name evidence="10" type="ORF">FSB_LOCUS45086</name>
</gene>
<evidence type="ECO:0000256" key="8">
    <source>
        <dbReference type="SAM" id="MobiDB-lite"/>
    </source>
</evidence>
<evidence type="ECO:0000256" key="9">
    <source>
        <dbReference type="SAM" id="SignalP"/>
    </source>
</evidence>
<evidence type="ECO:0000256" key="1">
    <source>
        <dbReference type="ARBA" id="ARBA00004613"/>
    </source>
</evidence>
<feature type="compositionally biased region" description="Basic and acidic residues" evidence="8">
    <location>
        <begin position="371"/>
        <end position="385"/>
    </location>
</feature>
<dbReference type="PANTHER" id="PTHR45650:SF3">
    <property type="entry name" value="OS01G0748500 PROTEIN"/>
    <property type="match status" value="1"/>
</dbReference>
<evidence type="ECO:0000256" key="2">
    <source>
        <dbReference type="ARBA" id="ARBA00008668"/>
    </source>
</evidence>
<dbReference type="InterPro" id="IPR036514">
    <property type="entry name" value="SGNH_hydro_sf"/>
</dbReference>
<feature type="signal peptide" evidence="9">
    <location>
        <begin position="1"/>
        <end position="25"/>
    </location>
</feature>
<dbReference type="GO" id="GO:0016788">
    <property type="term" value="F:hydrolase activity, acting on ester bonds"/>
    <property type="evidence" value="ECO:0007669"/>
    <property type="project" value="InterPro"/>
</dbReference>
<evidence type="ECO:0000256" key="5">
    <source>
        <dbReference type="ARBA" id="ARBA00022801"/>
    </source>
</evidence>
<dbReference type="Gene3D" id="3.40.50.1110">
    <property type="entry name" value="SGNH hydrolase"/>
    <property type="match status" value="1"/>
</dbReference>
<proteinExistence type="inferred from homology"/>
<keyword evidence="5" id="KW-0378">Hydrolase</keyword>
<accession>A0A2N9HZN5</accession>
<reference evidence="10" key="1">
    <citation type="submission" date="2018-02" db="EMBL/GenBank/DDBJ databases">
        <authorList>
            <person name="Cohen D.B."/>
            <person name="Kent A.D."/>
        </authorList>
    </citation>
    <scope>NUCLEOTIDE SEQUENCE</scope>
</reference>
<feature type="region of interest" description="Disordered" evidence="8">
    <location>
        <begin position="337"/>
        <end position="423"/>
    </location>
</feature>
<dbReference type="InterPro" id="IPR051238">
    <property type="entry name" value="GDSL_esterase/lipase"/>
</dbReference>
<comment type="subcellular location">
    <subcellularLocation>
        <location evidence="1">Secreted</location>
    </subcellularLocation>
</comment>
<dbReference type="PANTHER" id="PTHR45650">
    <property type="entry name" value="GDSL-LIKE LIPASE/ACYLHYDROLASE-RELATED"/>
    <property type="match status" value="1"/>
</dbReference>
<feature type="chain" id="PRO_5014712007" description="GDSL esterase/lipase" evidence="9">
    <location>
        <begin position="26"/>
        <end position="423"/>
    </location>
</feature>
<evidence type="ECO:0008006" key="11">
    <source>
        <dbReference type="Google" id="ProtNLM"/>
    </source>
</evidence>
<evidence type="ECO:0000256" key="4">
    <source>
        <dbReference type="ARBA" id="ARBA00022729"/>
    </source>
</evidence>
<dbReference type="CDD" id="cd01837">
    <property type="entry name" value="SGNH_plant_lipase_like"/>
    <property type="match status" value="1"/>
</dbReference>
<evidence type="ECO:0000256" key="3">
    <source>
        <dbReference type="ARBA" id="ARBA00022525"/>
    </source>
</evidence>
<dbReference type="GO" id="GO:0016042">
    <property type="term" value="P:lipid catabolic process"/>
    <property type="evidence" value="ECO:0007669"/>
    <property type="project" value="UniProtKB-KW"/>
</dbReference>
<sequence>MERVLKMWYVVCILLLTFVQSPVHGEQQVPCYFIFGDSLVDNGNNNGIATMAKANYPPYGIDFPNGPTGRFCNGRTMADFIGDLKSLTLGIVTPHNTKDAFAELLGFDNILIPSYATTRGQDILKGVNYASGAAGIRSESGQQMGARISMGEQLQNHLITITRIADIFRDKNVTGNYLSKCIYSVGMGNNDYINNYFMPQYYPTSRLYTPEQYANVLIKQYSQQLRALYKLGARKVALFGLGQIGCAPFEISRYGTNGSSCVDFINNAVQLFNNRLKSLVDGLNNILSGAKFIYVNVFGMASGDASSVAEKMEMKVELSSGLFADMNSRRERSAVLAPASLGLGGSRQTQAEIGKPRPRSNRQPPRTTPRSRSEPVTNHHAEIEIGARITNKPNGEQREQRSFGSFGRAEEKENEMKREKEIG</sequence>
<evidence type="ECO:0000256" key="7">
    <source>
        <dbReference type="ARBA" id="ARBA00023098"/>
    </source>
</evidence>
<dbReference type="Pfam" id="PF00657">
    <property type="entry name" value="Lipase_GDSL"/>
    <property type="match status" value="1"/>
</dbReference>
<keyword evidence="6" id="KW-0442">Lipid degradation</keyword>
<protein>
    <recommendedName>
        <fullName evidence="11">GDSL esterase/lipase</fullName>
    </recommendedName>
</protein>
<dbReference type="EMBL" id="OIVN01004412">
    <property type="protein sequence ID" value="SPD17204.1"/>
    <property type="molecule type" value="Genomic_DNA"/>
</dbReference>
<dbReference type="AlphaFoldDB" id="A0A2N9HZN5"/>